<gene>
    <name evidence="2" type="ORF">BDQ94DRAFT_158640</name>
</gene>
<evidence type="ECO:0000313" key="3">
    <source>
        <dbReference type="Proteomes" id="UP000253729"/>
    </source>
</evidence>
<sequence length="297" mass="32446">MSSEKQGYGKNDRRSALRILGHPNTLKQEGSSTSLPSPDKEATRRFSLTDPFFNHGRSIIKPYQNGHRSASTKLCRFSCLVRKEGGRAVLRGGSWKVGRSTLRPTVDPKEYRARCSGPGGKASEFRIFVPSGSGIRTAADHLRLAPEKENETHESRGSISPRRSAIVATTVDAWTRFRPRCQGRREAGPKKDSSTMIVAVSMNLLFRLEAQNARRCRAKKHGIAGGGADSGQYIRGYETSGSETSMKRLTGCHPPGSWPSLRTGPAVHNAPAVSEPMNKCTPQQGLGGFKRRGVSSR</sequence>
<dbReference type="AlphaFoldDB" id="A0A3F3Q6L6"/>
<keyword evidence="3" id="KW-1185">Reference proteome</keyword>
<dbReference type="RefSeq" id="XP_026627709.1">
    <property type="nucleotide sequence ID" value="XM_026768981.1"/>
</dbReference>
<feature type="compositionally biased region" description="Polar residues" evidence="1">
    <location>
        <begin position="25"/>
        <end position="36"/>
    </location>
</feature>
<proteinExistence type="predicted"/>
<name>A0A3F3Q6L6_9EURO</name>
<accession>A0A3F3Q6L6</accession>
<protein>
    <submittedName>
        <fullName evidence="2">Uncharacterized protein</fullName>
    </submittedName>
</protein>
<evidence type="ECO:0000313" key="2">
    <source>
        <dbReference type="EMBL" id="RDH34687.1"/>
    </source>
</evidence>
<dbReference type="EMBL" id="KZ852042">
    <property type="protein sequence ID" value="RDH34687.1"/>
    <property type="molecule type" value="Genomic_DNA"/>
</dbReference>
<reference evidence="2 3" key="1">
    <citation type="submission" date="2018-07" db="EMBL/GenBank/DDBJ databases">
        <title>The genomes of Aspergillus section Nigri reveals drivers in fungal speciation.</title>
        <authorList>
            <consortium name="DOE Joint Genome Institute"/>
            <person name="Vesth T.C."/>
            <person name="Nybo J."/>
            <person name="Theobald S."/>
            <person name="Brandl J."/>
            <person name="Frisvad J.C."/>
            <person name="Nielsen K.F."/>
            <person name="Lyhne E.K."/>
            <person name="Kogle M.E."/>
            <person name="Kuo A."/>
            <person name="Riley R."/>
            <person name="Clum A."/>
            <person name="Nolan M."/>
            <person name="Lipzen A."/>
            <person name="Salamov A."/>
            <person name="Henrissat B."/>
            <person name="Wiebenga A."/>
            <person name="De vries R.P."/>
            <person name="Grigoriev I.V."/>
            <person name="Mortensen U.H."/>
            <person name="Andersen M.R."/>
            <person name="Baker S.E."/>
        </authorList>
    </citation>
    <scope>NUCLEOTIDE SEQUENCE [LARGE SCALE GENOMIC DNA]</scope>
    <source>
        <strain evidence="2 3">CBS 139.54b</strain>
    </source>
</reference>
<feature type="region of interest" description="Disordered" evidence="1">
    <location>
        <begin position="1"/>
        <end position="42"/>
    </location>
</feature>
<evidence type="ECO:0000256" key="1">
    <source>
        <dbReference type="SAM" id="MobiDB-lite"/>
    </source>
</evidence>
<dbReference type="Proteomes" id="UP000253729">
    <property type="component" value="Unassembled WGS sequence"/>
</dbReference>
<organism evidence="2 3">
    <name type="scientific">Aspergillus welwitschiae</name>
    <dbReference type="NCBI Taxonomy" id="1341132"/>
    <lineage>
        <taxon>Eukaryota</taxon>
        <taxon>Fungi</taxon>
        <taxon>Dikarya</taxon>
        <taxon>Ascomycota</taxon>
        <taxon>Pezizomycotina</taxon>
        <taxon>Eurotiomycetes</taxon>
        <taxon>Eurotiomycetidae</taxon>
        <taxon>Eurotiales</taxon>
        <taxon>Aspergillaceae</taxon>
        <taxon>Aspergillus</taxon>
        <taxon>Aspergillus subgen. Circumdati</taxon>
    </lineage>
</organism>
<feature type="region of interest" description="Disordered" evidence="1">
    <location>
        <begin position="271"/>
        <end position="297"/>
    </location>
</feature>
<dbReference type="GeneID" id="38137337"/>